<dbReference type="InterPro" id="IPR054632">
    <property type="entry name" value="Aroma_sacti_dom"/>
</dbReference>
<dbReference type="AlphaFoldDB" id="A0A7W9INB2"/>
<comment type="caution">
    <text evidence="1">The sequence shown here is derived from an EMBL/GenBank/DDBJ whole genome shotgun (WGS) entry which is preliminary data.</text>
</comment>
<gene>
    <name evidence="1" type="ORF">F4562_006345</name>
</gene>
<evidence type="ECO:0000313" key="1">
    <source>
        <dbReference type="EMBL" id="MBB5823283.1"/>
    </source>
</evidence>
<dbReference type="NCBIfam" id="NF045560">
    <property type="entry name" value="aroma_sacti_dom"/>
    <property type="match status" value="1"/>
</dbReference>
<dbReference type="Proteomes" id="UP000540685">
    <property type="component" value="Unassembled WGS sequence"/>
</dbReference>
<accession>A0A7W9INB2</accession>
<dbReference type="EMBL" id="JACHMP010000001">
    <property type="protein sequence ID" value="MBB5823283.1"/>
    <property type="molecule type" value="Genomic_DNA"/>
</dbReference>
<reference evidence="1 2" key="1">
    <citation type="submission" date="2020-08" db="EMBL/GenBank/DDBJ databases">
        <title>Sequencing the genomes of 1000 actinobacteria strains.</title>
        <authorList>
            <person name="Klenk H.-P."/>
        </authorList>
    </citation>
    <scope>NUCLEOTIDE SEQUENCE [LARGE SCALE GENOMIC DNA]</scope>
    <source>
        <strain evidence="1 2">DSM 46887</strain>
    </source>
</reference>
<keyword evidence="2" id="KW-1185">Reference proteome</keyword>
<dbReference type="RefSeq" id="WP_184540335.1">
    <property type="nucleotide sequence ID" value="NZ_JACHMP010000001.1"/>
</dbReference>
<proteinExistence type="predicted"/>
<evidence type="ECO:0000313" key="2">
    <source>
        <dbReference type="Proteomes" id="UP000540685"/>
    </source>
</evidence>
<sequence>MTFDPLHELARAGIDLSIVGAEQREVVGSLSEAEVALLVSIHEQLRENAPEVEAHIVGGLLF</sequence>
<organism evidence="1 2">
    <name type="scientific">Streptosporangium becharense</name>
    <dbReference type="NCBI Taxonomy" id="1816182"/>
    <lineage>
        <taxon>Bacteria</taxon>
        <taxon>Bacillati</taxon>
        <taxon>Actinomycetota</taxon>
        <taxon>Actinomycetes</taxon>
        <taxon>Streptosporangiales</taxon>
        <taxon>Streptosporangiaceae</taxon>
        <taxon>Streptosporangium</taxon>
    </lineage>
</organism>
<name>A0A7W9INB2_9ACTN</name>
<protein>
    <submittedName>
        <fullName evidence="1">Uncharacterized protein</fullName>
    </submittedName>
</protein>